<feature type="transmembrane region" description="Helical" evidence="2">
    <location>
        <begin position="86"/>
        <end position="109"/>
    </location>
</feature>
<dbReference type="EMBL" id="CM026423">
    <property type="protein sequence ID" value="KAG0583638.1"/>
    <property type="molecule type" value="Genomic_DNA"/>
</dbReference>
<dbReference type="AlphaFoldDB" id="A0A8T0IM45"/>
<evidence type="ECO:0000313" key="3">
    <source>
        <dbReference type="EMBL" id="KAG0583638.1"/>
    </source>
</evidence>
<keyword evidence="2" id="KW-0812">Transmembrane</keyword>
<proteinExistence type="predicted"/>
<comment type="caution">
    <text evidence="3">The sequence shown here is derived from an EMBL/GenBank/DDBJ whole genome shotgun (WGS) entry which is preliminary data.</text>
</comment>
<protein>
    <submittedName>
        <fullName evidence="3">Uncharacterized protein</fullName>
    </submittedName>
</protein>
<gene>
    <name evidence="3" type="ORF">KC19_3G151000</name>
</gene>
<evidence type="ECO:0000256" key="2">
    <source>
        <dbReference type="SAM" id="Phobius"/>
    </source>
</evidence>
<feature type="region of interest" description="Disordered" evidence="1">
    <location>
        <begin position="138"/>
        <end position="160"/>
    </location>
</feature>
<organism evidence="3 4">
    <name type="scientific">Ceratodon purpureus</name>
    <name type="common">Fire moss</name>
    <name type="synonym">Dicranum purpureum</name>
    <dbReference type="NCBI Taxonomy" id="3225"/>
    <lineage>
        <taxon>Eukaryota</taxon>
        <taxon>Viridiplantae</taxon>
        <taxon>Streptophyta</taxon>
        <taxon>Embryophyta</taxon>
        <taxon>Bryophyta</taxon>
        <taxon>Bryophytina</taxon>
        <taxon>Bryopsida</taxon>
        <taxon>Dicranidae</taxon>
        <taxon>Pseudoditrichales</taxon>
        <taxon>Ditrichaceae</taxon>
        <taxon>Ceratodon</taxon>
    </lineage>
</organism>
<keyword evidence="4" id="KW-1185">Reference proteome</keyword>
<dbReference type="Proteomes" id="UP000822688">
    <property type="component" value="Chromosome 3"/>
</dbReference>
<evidence type="ECO:0000313" key="4">
    <source>
        <dbReference type="Proteomes" id="UP000822688"/>
    </source>
</evidence>
<evidence type="ECO:0000256" key="1">
    <source>
        <dbReference type="SAM" id="MobiDB-lite"/>
    </source>
</evidence>
<accession>A0A8T0IM45</accession>
<keyword evidence="2" id="KW-0472">Membrane</keyword>
<reference evidence="3" key="1">
    <citation type="submission" date="2020-06" db="EMBL/GenBank/DDBJ databases">
        <title>WGS assembly of Ceratodon purpureus strain R40.</title>
        <authorList>
            <person name="Carey S.B."/>
            <person name="Jenkins J."/>
            <person name="Shu S."/>
            <person name="Lovell J.T."/>
            <person name="Sreedasyam A."/>
            <person name="Maumus F."/>
            <person name="Tiley G.P."/>
            <person name="Fernandez-Pozo N."/>
            <person name="Barry K."/>
            <person name="Chen C."/>
            <person name="Wang M."/>
            <person name="Lipzen A."/>
            <person name="Daum C."/>
            <person name="Saski C.A."/>
            <person name="Payton A.C."/>
            <person name="Mcbreen J.C."/>
            <person name="Conrad R.E."/>
            <person name="Kollar L.M."/>
            <person name="Olsson S."/>
            <person name="Huttunen S."/>
            <person name="Landis J.B."/>
            <person name="Wickett N.J."/>
            <person name="Johnson M.G."/>
            <person name="Rensing S.A."/>
            <person name="Grimwood J."/>
            <person name="Schmutz J."/>
            <person name="Mcdaniel S.F."/>
        </authorList>
    </citation>
    <scope>NUCLEOTIDE SEQUENCE</scope>
    <source>
        <strain evidence="3">R40</strain>
    </source>
</reference>
<sequence>MILRRVLLQDNSQAHGRRQVAFPEPGPLCVATPLGPAARRVRRLPLRPVAGVVAVAPDTAPGPVQRSPLHAPAMAIANANSQAQHLTLAICISTLHCLLSLIVIVLRLLRLPLLWMPADRLHRAISVTDSLRNGVEDLASGGGGEGTEFDQSRRSLWFTR</sequence>
<name>A0A8T0IM45_CERPU</name>
<keyword evidence="2" id="KW-1133">Transmembrane helix</keyword>